<keyword evidence="4" id="KW-1185">Reference proteome</keyword>
<feature type="transmembrane region" description="Helical" evidence="2">
    <location>
        <begin position="180"/>
        <end position="201"/>
    </location>
</feature>
<dbReference type="EMBL" id="JAAWWP010000015">
    <property type="protein sequence ID" value="NKI44025.1"/>
    <property type="molecule type" value="Genomic_DNA"/>
</dbReference>
<feature type="transmembrane region" description="Helical" evidence="2">
    <location>
        <begin position="896"/>
        <end position="915"/>
    </location>
</feature>
<feature type="compositionally biased region" description="Low complexity" evidence="1">
    <location>
        <begin position="702"/>
        <end position="719"/>
    </location>
</feature>
<keyword evidence="2" id="KW-0812">Transmembrane</keyword>
<feature type="transmembrane region" description="Helical" evidence="2">
    <location>
        <begin position="533"/>
        <end position="550"/>
    </location>
</feature>
<feature type="transmembrane region" description="Helical" evidence="2">
    <location>
        <begin position="481"/>
        <end position="501"/>
    </location>
</feature>
<feature type="transmembrane region" description="Helical" evidence="2">
    <location>
        <begin position="347"/>
        <end position="366"/>
    </location>
</feature>
<feature type="transmembrane region" description="Helical" evidence="2">
    <location>
        <begin position="737"/>
        <end position="760"/>
    </location>
</feature>
<feature type="compositionally biased region" description="Low complexity" evidence="1">
    <location>
        <begin position="448"/>
        <end position="467"/>
    </location>
</feature>
<feature type="region of interest" description="Disordered" evidence="1">
    <location>
        <begin position="43"/>
        <end position="145"/>
    </location>
</feature>
<reference evidence="3 4" key="1">
    <citation type="submission" date="2020-04" db="EMBL/GenBank/DDBJ databases">
        <title>Phylogenetic Diversity and Antibacterial Activity against Ralstonia solanacearum of Endophytic Actinomycete Isolated from Moss.</title>
        <authorList>
            <person name="Zhuang X."/>
        </authorList>
    </citation>
    <scope>NUCLEOTIDE SEQUENCE [LARGE SCALE GENOMIC DNA]</scope>
    <source>
        <strain evidence="3 4">LD120</strain>
    </source>
</reference>
<dbReference type="RefSeq" id="WP_168541883.1">
    <property type="nucleotide sequence ID" value="NZ_JAAWWP010000015.1"/>
</dbReference>
<feature type="transmembrane region" description="Helical" evidence="2">
    <location>
        <begin position="403"/>
        <end position="422"/>
    </location>
</feature>
<feature type="transmembrane region" description="Helical" evidence="2">
    <location>
        <begin position="818"/>
        <end position="835"/>
    </location>
</feature>
<dbReference type="NCBIfam" id="NF047321">
    <property type="entry name" value="SCO7613_CTERM"/>
    <property type="match status" value="1"/>
</dbReference>
<evidence type="ECO:0000256" key="1">
    <source>
        <dbReference type="SAM" id="MobiDB-lite"/>
    </source>
</evidence>
<feature type="transmembrane region" description="Helical" evidence="2">
    <location>
        <begin position="213"/>
        <end position="232"/>
    </location>
</feature>
<feature type="transmembrane region" description="Helical" evidence="2">
    <location>
        <begin position="238"/>
        <end position="256"/>
    </location>
</feature>
<comment type="caution">
    <text evidence="3">The sequence shown here is derived from an EMBL/GenBank/DDBJ whole genome shotgun (WGS) entry which is preliminary data.</text>
</comment>
<feature type="transmembrane region" description="Helical" evidence="2">
    <location>
        <begin position="865"/>
        <end position="884"/>
    </location>
</feature>
<feature type="transmembrane region" description="Helical" evidence="2">
    <location>
        <begin position="795"/>
        <end position="812"/>
    </location>
</feature>
<feature type="compositionally biased region" description="Low complexity" evidence="1">
    <location>
        <begin position="676"/>
        <end position="695"/>
    </location>
</feature>
<sequence>MTNTPTPAEELRLLDQELRQLDVRRAQLLARRAWLLGMLGGVPQGPWGQPQIPGRRWGSAPGAPGAGWSSAAPQAPGAGWGSAAPQGSGAGWGSAASGAPGSAAPQGPGTGWGTAPGGGFAPGRARARTPMHPAHPAGARQAAPEASGPRVQNLLLLFGGLLLTIAALAFTLVSWGHLGIGARAAVLAAVTVTALGAPVPLLRRGLRSTAEALSALGLALTLLDVYALHAVALPDTDGTAYAAVSLTLLTALWTAYGTRLPKLRLPVPAAVALGQTPLLLLAAHLDAGPYLWSSALLLTAATDLLLVRRPGPLPVRLVAAASALTAFAVAVALAAERSAEAQGAGPSLGSAALLGCAGALALAAAWRPGPLGIPVPSAAAGGLLLIAAAGGALRTLLPADWTVPGYLLCALVLLAATGHHHLRPSGPTATKTAGSAHTKKAGADQHGTAAPQNAAAPAQTPATPAEATGAPALPLDVLRGVLGAAAAVAALIGAWALPAALHTLAAPLDVLDQVWRGARGELLGQGLDEPRPLPALLVLALLAACVRYAGRTVRSAPRALRAAADPAATVLAWSALYCLPPAAELPHPAVVIGQSALCAALLLLAVRTSDAALSPTALGLALTSAGGALCLSLGTEAWTLGTLATLTALFTATAGLAVRSTASSGTGAAAAAGSGAGADPTATGAGPTATAPGATEVDPGVTGATHASGTAPGASAAPTAGPAAQVTVRAALVDVRAALRAAAVAAALAFGTGFLAAAGAAADWPAARTALLVLVPAALAVLLAGRVLREPAGRLAAEVTGAAAAVLALGLAAAEPPVLALVLALCGVLAAAEALHEDRRRAAGLVSAVLFVLASWVRLGSWEVTAPEAYTLPATVPALLLGLLRRRRDPAASSWTAYGPGLAATLLPSLVATWLDGDWQRPLLLGLGALVLTLAGAHRRLAAPLLLGGSTLVLVALHELAPFLVQLADALPRWVPPALAGLLLLAVGATYERRLRDARRLRGALSRMR</sequence>
<evidence type="ECO:0000256" key="2">
    <source>
        <dbReference type="SAM" id="Phobius"/>
    </source>
</evidence>
<feature type="region of interest" description="Disordered" evidence="1">
    <location>
        <begin position="423"/>
        <end position="467"/>
    </location>
</feature>
<feature type="transmembrane region" description="Helical" evidence="2">
    <location>
        <begin position="945"/>
        <end position="968"/>
    </location>
</feature>
<feature type="region of interest" description="Disordered" evidence="1">
    <location>
        <begin position="676"/>
        <end position="719"/>
    </location>
</feature>
<protein>
    <recommendedName>
        <fullName evidence="5">Integral membrane protein</fullName>
    </recommendedName>
</protein>
<evidence type="ECO:0000313" key="3">
    <source>
        <dbReference type="EMBL" id="NKI44025.1"/>
    </source>
</evidence>
<gene>
    <name evidence="3" type="ORF">HFV08_22790</name>
</gene>
<feature type="compositionally biased region" description="Low complexity" evidence="1">
    <location>
        <begin position="44"/>
        <end position="107"/>
    </location>
</feature>
<evidence type="ECO:0000313" key="4">
    <source>
        <dbReference type="Proteomes" id="UP000772196"/>
    </source>
</evidence>
<feature type="transmembrane region" description="Helical" evidence="2">
    <location>
        <begin position="921"/>
        <end position="938"/>
    </location>
</feature>
<feature type="transmembrane region" description="Helical" evidence="2">
    <location>
        <begin position="154"/>
        <end position="174"/>
    </location>
</feature>
<feature type="transmembrane region" description="Helical" evidence="2">
    <location>
        <begin position="313"/>
        <end position="335"/>
    </location>
</feature>
<feature type="compositionally biased region" description="Gly residues" evidence="1">
    <location>
        <begin position="108"/>
        <end position="121"/>
    </location>
</feature>
<feature type="transmembrane region" description="Helical" evidence="2">
    <location>
        <begin position="974"/>
        <end position="991"/>
    </location>
</feature>
<name>A0ABX1H9S6_9ACTN</name>
<evidence type="ECO:0008006" key="5">
    <source>
        <dbReference type="Google" id="ProtNLM"/>
    </source>
</evidence>
<keyword evidence="2" id="KW-1133">Transmembrane helix</keyword>
<accession>A0ABX1H9S6</accession>
<dbReference type="InterPro" id="IPR058062">
    <property type="entry name" value="SCO7613_C"/>
</dbReference>
<dbReference type="Proteomes" id="UP000772196">
    <property type="component" value="Unassembled WGS sequence"/>
</dbReference>
<feature type="transmembrane region" description="Helical" evidence="2">
    <location>
        <begin position="842"/>
        <end position="859"/>
    </location>
</feature>
<feature type="transmembrane region" description="Helical" evidence="2">
    <location>
        <begin position="263"/>
        <end position="283"/>
    </location>
</feature>
<organism evidence="3 4">
    <name type="scientific">Streptomyces physcomitrii</name>
    <dbReference type="NCBI Taxonomy" id="2724184"/>
    <lineage>
        <taxon>Bacteria</taxon>
        <taxon>Bacillati</taxon>
        <taxon>Actinomycetota</taxon>
        <taxon>Actinomycetes</taxon>
        <taxon>Kitasatosporales</taxon>
        <taxon>Streptomycetaceae</taxon>
        <taxon>Streptomyces</taxon>
    </lineage>
</organism>
<feature type="transmembrane region" description="Helical" evidence="2">
    <location>
        <begin position="766"/>
        <end position="788"/>
    </location>
</feature>
<keyword evidence="2" id="KW-0472">Membrane</keyword>
<proteinExistence type="predicted"/>
<feature type="transmembrane region" description="Helical" evidence="2">
    <location>
        <begin position="289"/>
        <end position="306"/>
    </location>
</feature>
<feature type="transmembrane region" description="Helical" evidence="2">
    <location>
        <begin position="378"/>
        <end position="397"/>
    </location>
</feature>